<accession>A0ABS2Z4Y3</accession>
<proteinExistence type="predicted"/>
<gene>
    <name evidence="2" type="primary">Tcim</name>
    <name evidence="2" type="ORF">GTO92_0012114</name>
</gene>
<evidence type="ECO:0000313" key="2">
    <source>
        <dbReference type="EMBL" id="MBN3293546.1"/>
    </source>
</evidence>
<reference evidence="2" key="1">
    <citation type="journal article" date="2021" name="Cell">
        <title>Tracing the genetic footprints of vertebrate landing in non-teleost ray-finned fishes.</title>
        <authorList>
            <person name="Bi X."/>
            <person name="Wang K."/>
            <person name="Yang L."/>
            <person name="Pan H."/>
            <person name="Jiang H."/>
            <person name="Wei Q."/>
            <person name="Fang M."/>
            <person name="Yu H."/>
            <person name="Zhu C."/>
            <person name="Cai Y."/>
            <person name="He Y."/>
            <person name="Gan X."/>
            <person name="Zeng H."/>
            <person name="Yu D."/>
            <person name="Zhu Y."/>
            <person name="Jiang H."/>
            <person name="Qiu Q."/>
            <person name="Yang H."/>
            <person name="Zhang Y.E."/>
            <person name="Wang W."/>
            <person name="Zhu M."/>
            <person name="He S."/>
            <person name="Zhang G."/>
        </authorList>
    </citation>
    <scope>NUCLEOTIDE SEQUENCE</scope>
    <source>
        <strain evidence="2">Bchr_001</strain>
    </source>
</reference>
<organism evidence="2 3">
    <name type="scientific">Polypterus senegalus</name>
    <name type="common">Senegal bichir</name>
    <dbReference type="NCBI Taxonomy" id="55291"/>
    <lineage>
        <taxon>Eukaryota</taxon>
        <taxon>Metazoa</taxon>
        <taxon>Chordata</taxon>
        <taxon>Craniata</taxon>
        <taxon>Vertebrata</taxon>
        <taxon>Euteleostomi</taxon>
        <taxon>Actinopterygii</taxon>
        <taxon>Polypteriformes</taxon>
        <taxon>Polypteridae</taxon>
        <taxon>Polypterus</taxon>
    </lineage>
</organism>
<keyword evidence="3" id="KW-1185">Reference proteome</keyword>
<comment type="caution">
    <text evidence="2">The sequence shown here is derived from an EMBL/GenBank/DDBJ whole genome shotgun (WGS) entry which is preliminary data.</text>
</comment>
<evidence type="ECO:0000313" key="3">
    <source>
        <dbReference type="Proteomes" id="UP001166052"/>
    </source>
</evidence>
<protein>
    <submittedName>
        <fullName evidence="2">TCIM regulator</fullName>
    </submittedName>
</protein>
<dbReference type="Pfam" id="PF15063">
    <property type="entry name" value="TC1"/>
    <property type="match status" value="1"/>
</dbReference>
<dbReference type="PANTHER" id="PTHR32358:SF1">
    <property type="entry name" value="TRANSCRIPTIONAL AND IMMUNE RESPONSE REGULATOR"/>
    <property type="match status" value="1"/>
</dbReference>
<dbReference type="InterPro" id="IPR020282">
    <property type="entry name" value="Avpi1/C8orf4_dom"/>
</dbReference>
<feature type="non-terminal residue" evidence="2">
    <location>
        <position position="113"/>
    </location>
</feature>
<feature type="domain" description="Arginine vasopressin-induced protein 1/transcriptional and immune response regulator" evidence="1">
    <location>
        <begin position="24"/>
        <end position="93"/>
    </location>
</feature>
<sequence length="113" mass="13060">MICKFELQNRVKIGSMSSESPVLRRVSPSIHGNRFDTAHRKKALPHIFENVSQDAVQRLFQRAGDHREAERAHIVMRTDQDPEEMAKALIALKQKKKDKFLQILGLARFLLKL</sequence>
<evidence type="ECO:0000259" key="1">
    <source>
        <dbReference type="Pfam" id="PF15063"/>
    </source>
</evidence>
<dbReference type="Proteomes" id="UP001166052">
    <property type="component" value="Unassembled WGS sequence"/>
</dbReference>
<dbReference type="PANTHER" id="PTHR32358">
    <property type="entry name" value="TRANSCRIPTIONAL AND IMMUNE RESPONSE REGULATOR"/>
    <property type="match status" value="1"/>
</dbReference>
<dbReference type="EMBL" id="JAAWVN010022242">
    <property type="protein sequence ID" value="MBN3293546.1"/>
    <property type="molecule type" value="Genomic_DNA"/>
</dbReference>
<dbReference type="InterPro" id="IPR039580">
    <property type="entry name" value="Tcim"/>
</dbReference>
<name>A0ABS2Z4Y3_POLSE</name>
<feature type="non-terminal residue" evidence="2">
    <location>
        <position position="1"/>
    </location>
</feature>